<evidence type="ECO:0000313" key="8">
    <source>
        <dbReference type="EMBL" id="CAB4941424.1"/>
    </source>
</evidence>
<gene>
    <name evidence="3" type="ORF">UFOPK2510_00137</name>
    <name evidence="4" type="ORF">UFOPK2718_00599</name>
    <name evidence="5" type="ORF">UFOPK2936_00139</name>
    <name evidence="6" type="ORF">UFOPK3174_00074</name>
    <name evidence="7" type="ORF">UFOPK3328_00522</name>
    <name evidence="8" type="ORF">UFOPK3779_00557</name>
    <name evidence="9" type="ORF">UFOPK3913_00376</name>
    <name evidence="2" type="ORF">UFOPK4107_00956</name>
    <name evidence="10" type="ORF">UFOPK4403_00290</name>
</gene>
<proteinExistence type="predicted"/>
<keyword evidence="1" id="KW-1133">Transmembrane helix</keyword>
<dbReference type="EMBL" id="CAEZZW010000001">
    <property type="protein sequence ID" value="CAB4770172.1"/>
    <property type="molecule type" value="Genomic_DNA"/>
</dbReference>
<dbReference type="EMBL" id="CAEZXO010000001">
    <property type="protein sequence ID" value="CAB4683809.1"/>
    <property type="molecule type" value="Genomic_DNA"/>
</dbReference>
<evidence type="ECO:0000313" key="4">
    <source>
        <dbReference type="EMBL" id="CAB4722397.1"/>
    </source>
</evidence>
<feature type="transmembrane region" description="Helical" evidence="1">
    <location>
        <begin position="54"/>
        <end position="72"/>
    </location>
</feature>
<organism evidence="6">
    <name type="scientific">freshwater metagenome</name>
    <dbReference type="NCBI Taxonomy" id="449393"/>
    <lineage>
        <taxon>unclassified sequences</taxon>
        <taxon>metagenomes</taxon>
        <taxon>ecological metagenomes</taxon>
    </lineage>
</organism>
<reference evidence="6" key="1">
    <citation type="submission" date="2020-05" db="EMBL/GenBank/DDBJ databases">
        <authorList>
            <person name="Chiriac C."/>
            <person name="Salcher M."/>
            <person name="Ghai R."/>
            <person name="Kavagutti S V."/>
        </authorList>
    </citation>
    <scope>NUCLEOTIDE SEQUENCE</scope>
</reference>
<dbReference type="EMBL" id="CAFABH010000001">
    <property type="protein sequence ID" value="CAB4818707.1"/>
    <property type="molecule type" value="Genomic_DNA"/>
</dbReference>
<dbReference type="AlphaFoldDB" id="A0A6J6ZN85"/>
<keyword evidence="1" id="KW-0812">Transmembrane</keyword>
<dbReference type="EMBL" id="CAFBQX010000001">
    <property type="protein sequence ID" value="CAB5070137.1"/>
    <property type="molecule type" value="Genomic_DNA"/>
</dbReference>
<accession>A0A6J6ZN85</accession>
<dbReference type="EMBL" id="CAFBOC010000003">
    <property type="protein sequence ID" value="CAB4970610.1"/>
    <property type="molecule type" value="Genomic_DNA"/>
</dbReference>
<dbReference type="EMBL" id="CAEZYM010000004">
    <property type="protein sequence ID" value="CAB4722397.1"/>
    <property type="molecule type" value="Genomic_DNA"/>
</dbReference>
<feature type="transmembrane region" description="Helical" evidence="1">
    <location>
        <begin position="27"/>
        <end position="47"/>
    </location>
</feature>
<sequence>MRFVASLVFGALSGVAAAFLHNAFTPWGLYLALTASGISIWLVGRLWGYRRYKIIAGAAWVMVLVRAGALGVGNELVVQGNSAGNTLLMAGIFMVIFVAALKP</sequence>
<protein>
    <submittedName>
        <fullName evidence="6">Unannotated protein</fullName>
    </submittedName>
</protein>
<evidence type="ECO:0000313" key="5">
    <source>
        <dbReference type="EMBL" id="CAB4770172.1"/>
    </source>
</evidence>
<evidence type="ECO:0000313" key="9">
    <source>
        <dbReference type="EMBL" id="CAB4970610.1"/>
    </source>
</evidence>
<evidence type="ECO:0000313" key="6">
    <source>
        <dbReference type="EMBL" id="CAB4818707.1"/>
    </source>
</evidence>
<dbReference type="EMBL" id="CAFBLD010000003">
    <property type="protein sequence ID" value="CAB4861733.1"/>
    <property type="molecule type" value="Genomic_DNA"/>
</dbReference>
<dbReference type="EMBL" id="CAFBNH010000003">
    <property type="protein sequence ID" value="CAB4941424.1"/>
    <property type="molecule type" value="Genomic_DNA"/>
</dbReference>
<dbReference type="EMBL" id="CAESAE010000005">
    <property type="protein sequence ID" value="CAB4340456.1"/>
    <property type="molecule type" value="Genomic_DNA"/>
</dbReference>
<evidence type="ECO:0000313" key="10">
    <source>
        <dbReference type="EMBL" id="CAB5070137.1"/>
    </source>
</evidence>
<feature type="transmembrane region" description="Helical" evidence="1">
    <location>
        <begin position="84"/>
        <end position="101"/>
    </location>
</feature>
<evidence type="ECO:0000313" key="7">
    <source>
        <dbReference type="EMBL" id="CAB4861733.1"/>
    </source>
</evidence>
<keyword evidence="1" id="KW-0472">Membrane</keyword>
<evidence type="ECO:0000256" key="1">
    <source>
        <dbReference type="SAM" id="Phobius"/>
    </source>
</evidence>
<evidence type="ECO:0000313" key="2">
    <source>
        <dbReference type="EMBL" id="CAB4340456.1"/>
    </source>
</evidence>
<name>A0A6J6ZN85_9ZZZZ</name>
<evidence type="ECO:0000313" key="3">
    <source>
        <dbReference type="EMBL" id="CAB4683809.1"/>
    </source>
</evidence>